<proteinExistence type="predicted"/>
<reference evidence="1 2" key="1">
    <citation type="submission" date="2019-02" db="EMBL/GenBank/DDBJ databases">
        <title>Complete Genome Sequence and Methylome Analysis of free living Spirochaetas.</title>
        <authorList>
            <person name="Fomenkov A."/>
            <person name="Dubinina G."/>
            <person name="Leshcheva N."/>
            <person name="Mikheeva N."/>
            <person name="Grabovich M."/>
            <person name="Vincze T."/>
            <person name="Roberts R.J."/>
        </authorList>
    </citation>
    <scope>NUCLEOTIDE SEQUENCE [LARGE SCALE GENOMIC DNA]</scope>
    <source>
        <strain evidence="1 2">K2</strain>
    </source>
</reference>
<evidence type="ECO:0000313" key="1">
    <source>
        <dbReference type="EMBL" id="QEN09614.1"/>
    </source>
</evidence>
<protein>
    <recommendedName>
        <fullName evidence="3">LysM domain-containing protein</fullName>
    </recommendedName>
</protein>
<evidence type="ECO:0008006" key="3">
    <source>
        <dbReference type="Google" id="ProtNLM"/>
    </source>
</evidence>
<organism evidence="1 2">
    <name type="scientific">Oceanispirochaeta crateris</name>
    <dbReference type="NCBI Taxonomy" id="2518645"/>
    <lineage>
        <taxon>Bacteria</taxon>
        <taxon>Pseudomonadati</taxon>
        <taxon>Spirochaetota</taxon>
        <taxon>Spirochaetia</taxon>
        <taxon>Spirochaetales</taxon>
        <taxon>Spirochaetaceae</taxon>
        <taxon>Oceanispirochaeta</taxon>
    </lineage>
</organism>
<name>A0A5C1QSI7_9SPIO</name>
<dbReference type="AlphaFoldDB" id="A0A5C1QSI7"/>
<sequence length="195" mass="23111">MFTIRYGYEYFQNKQMMQDDIEKTSVRETVVQPIEIQKDEELDVQPVIEIPSGAEEEPIQRQITGEHKVLEGENFSLITGFYWDDIFLWPDLYIRNSMRSDDPDLIYPDEIVTIYNRLGTGNNFSTRETEEILEAYLQVYEIYKKLGAEKNNSVWSLLWCAARYDHDFLDTYKDRIDPADRAMAQKYIDEQGFLD</sequence>
<accession>A0A5C1QSI7</accession>
<dbReference type="Proteomes" id="UP000324209">
    <property type="component" value="Chromosome"/>
</dbReference>
<keyword evidence="2" id="KW-1185">Reference proteome</keyword>
<dbReference type="OrthoDB" id="370541at2"/>
<gene>
    <name evidence="1" type="ORF">EXM22_17090</name>
</gene>
<evidence type="ECO:0000313" key="2">
    <source>
        <dbReference type="Proteomes" id="UP000324209"/>
    </source>
</evidence>
<dbReference type="KEGG" id="ock:EXM22_17090"/>
<dbReference type="RefSeq" id="WP_149487688.1">
    <property type="nucleotide sequence ID" value="NZ_CP036150.1"/>
</dbReference>
<dbReference type="EMBL" id="CP036150">
    <property type="protein sequence ID" value="QEN09614.1"/>
    <property type="molecule type" value="Genomic_DNA"/>
</dbReference>